<name>A0ABV6NUW1_9ACTN</name>
<dbReference type="Gene3D" id="3.40.50.2300">
    <property type="match status" value="2"/>
</dbReference>
<comment type="caution">
    <text evidence="5">The sequence shown here is derived from an EMBL/GenBank/DDBJ whole genome shotgun (WGS) entry which is preliminary data.</text>
</comment>
<evidence type="ECO:0000256" key="3">
    <source>
        <dbReference type="SAM" id="SignalP"/>
    </source>
</evidence>
<dbReference type="Proteomes" id="UP001589894">
    <property type="component" value="Unassembled WGS sequence"/>
</dbReference>
<feature type="chain" id="PRO_5047499178" evidence="3">
    <location>
        <begin position="22"/>
        <end position="376"/>
    </location>
</feature>
<dbReference type="InterPro" id="IPR028082">
    <property type="entry name" value="Peripla_BP_I"/>
</dbReference>
<accession>A0ABV6NUW1</accession>
<dbReference type="PANTHER" id="PTHR30036">
    <property type="entry name" value="D-XYLOSE-BINDING PERIPLASMIC PROTEIN"/>
    <property type="match status" value="1"/>
</dbReference>
<comment type="subcellular location">
    <subcellularLocation>
        <location evidence="1">Cell envelope</location>
    </subcellularLocation>
</comment>
<dbReference type="InterPro" id="IPR050555">
    <property type="entry name" value="Bact_Solute-Bind_Prot2"/>
</dbReference>
<dbReference type="PROSITE" id="PS51257">
    <property type="entry name" value="PROKAR_LIPOPROTEIN"/>
    <property type="match status" value="1"/>
</dbReference>
<gene>
    <name evidence="5" type="primary">chvE</name>
    <name evidence="5" type="ORF">ACFFHU_10465</name>
</gene>
<dbReference type="NCBIfam" id="NF040907">
    <property type="entry name" value="ChvE"/>
    <property type="match status" value="1"/>
</dbReference>
<keyword evidence="2 3" id="KW-0732">Signal</keyword>
<dbReference type="SUPFAM" id="SSF53822">
    <property type="entry name" value="Periplasmic binding protein-like I"/>
    <property type="match status" value="1"/>
</dbReference>
<proteinExistence type="predicted"/>
<dbReference type="Pfam" id="PF13407">
    <property type="entry name" value="Peripla_BP_4"/>
    <property type="match status" value="1"/>
</dbReference>
<keyword evidence="6" id="KW-1185">Reference proteome</keyword>
<protein>
    <submittedName>
        <fullName evidence="5">Multiple monosaccharide ABC transporter substrate-binding protein</fullName>
    </submittedName>
</protein>
<sequence>MRLRRLTTAAGAVLLATALGACGSSTKTVDKEASSGSNAGALIGVTMPNKVSERWVHDGDNVRSALEKLGYKVDLQYAEDDIPTQVAQVENQITKGAKLLIIASIDGKALTTQLQEAGEKGVKVISYDRLILNSPNVDYYTTFDNFKVGVQQATSLLVGLKLKNADGSDGSAKGPFNIELFAGSPDDNNAPFFFNGAMSVLKPYIDKGTLVVKSGQTAFNTVAILRWKADTAQRRMEDILTKTYSSGAKVDGVLSPYDGLSIGILSALKSNGYGTKGQPYPVVTGQDAELTSVKSILAGEQYSTIYKDTRQLAAVTAKMADEVLKGQKPEVNNEKDYDNHNKVVPTYMLQPVIVNKDNYQKELIATGYLTEAQLKS</sequence>
<dbReference type="EMBL" id="JBHLUE010000007">
    <property type="protein sequence ID" value="MFC0564555.1"/>
    <property type="molecule type" value="Genomic_DNA"/>
</dbReference>
<feature type="signal peptide" evidence="3">
    <location>
        <begin position="1"/>
        <end position="21"/>
    </location>
</feature>
<evidence type="ECO:0000256" key="1">
    <source>
        <dbReference type="ARBA" id="ARBA00004196"/>
    </source>
</evidence>
<organism evidence="5 6">
    <name type="scientific">Plantactinospora siamensis</name>
    <dbReference type="NCBI Taxonomy" id="555372"/>
    <lineage>
        <taxon>Bacteria</taxon>
        <taxon>Bacillati</taxon>
        <taxon>Actinomycetota</taxon>
        <taxon>Actinomycetes</taxon>
        <taxon>Micromonosporales</taxon>
        <taxon>Micromonosporaceae</taxon>
        <taxon>Plantactinospora</taxon>
    </lineage>
</organism>
<feature type="domain" description="Periplasmic binding protein" evidence="4">
    <location>
        <begin position="43"/>
        <end position="328"/>
    </location>
</feature>
<evidence type="ECO:0000256" key="2">
    <source>
        <dbReference type="ARBA" id="ARBA00022729"/>
    </source>
</evidence>
<evidence type="ECO:0000313" key="5">
    <source>
        <dbReference type="EMBL" id="MFC0564555.1"/>
    </source>
</evidence>
<dbReference type="PANTHER" id="PTHR30036:SF1">
    <property type="entry name" value="D-XYLOSE-BINDING PERIPLASMIC PROTEIN"/>
    <property type="match status" value="1"/>
</dbReference>
<dbReference type="InterPro" id="IPR049784">
    <property type="entry name" value="ChvE-like"/>
</dbReference>
<reference evidence="5 6" key="1">
    <citation type="submission" date="2024-09" db="EMBL/GenBank/DDBJ databases">
        <authorList>
            <person name="Sun Q."/>
            <person name="Mori K."/>
        </authorList>
    </citation>
    <scope>NUCLEOTIDE SEQUENCE [LARGE SCALE GENOMIC DNA]</scope>
    <source>
        <strain evidence="5 6">TBRC 2205</strain>
    </source>
</reference>
<dbReference type="InterPro" id="IPR025997">
    <property type="entry name" value="SBP_2_dom"/>
</dbReference>
<dbReference type="CDD" id="cd19994">
    <property type="entry name" value="PBP1_ChvE"/>
    <property type="match status" value="1"/>
</dbReference>
<dbReference type="RefSeq" id="WP_377337663.1">
    <property type="nucleotide sequence ID" value="NZ_JBHLUE010000007.1"/>
</dbReference>
<evidence type="ECO:0000259" key="4">
    <source>
        <dbReference type="Pfam" id="PF13407"/>
    </source>
</evidence>
<evidence type="ECO:0000313" key="6">
    <source>
        <dbReference type="Proteomes" id="UP001589894"/>
    </source>
</evidence>